<dbReference type="Proteomes" id="UP000565441">
    <property type="component" value="Unassembled WGS sequence"/>
</dbReference>
<dbReference type="SUPFAM" id="SSF53254">
    <property type="entry name" value="Phosphoglycerate mutase-like"/>
    <property type="match status" value="1"/>
</dbReference>
<keyword evidence="1" id="KW-1133">Transmembrane helix</keyword>
<keyword evidence="1" id="KW-0472">Membrane</keyword>
<dbReference type="InterPro" id="IPR029033">
    <property type="entry name" value="His_PPase_superfam"/>
</dbReference>
<keyword evidence="1" id="KW-0812">Transmembrane</keyword>
<dbReference type="OrthoDB" id="258392at2759"/>
<protein>
    <recommendedName>
        <fullName evidence="4">Phosphoglycerate mutase-like protein</fullName>
    </recommendedName>
</protein>
<reference evidence="2 3" key="1">
    <citation type="journal article" date="2020" name="ISME J.">
        <title>Uncovering the hidden diversity of litter-decomposition mechanisms in mushroom-forming fungi.</title>
        <authorList>
            <person name="Floudas D."/>
            <person name="Bentzer J."/>
            <person name="Ahren D."/>
            <person name="Johansson T."/>
            <person name="Persson P."/>
            <person name="Tunlid A."/>
        </authorList>
    </citation>
    <scope>NUCLEOTIDE SEQUENCE [LARGE SCALE GENOMIC DNA]</scope>
    <source>
        <strain evidence="2 3">CBS 661.87</strain>
    </source>
</reference>
<gene>
    <name evidence="2" type="ORF">D9615_008925</name>
</gene>
<dbReference type="PANTHER" id="PTHR11567">
    <property type="entry name" value="ACID PHOSPHATASE-RELATED"/>
    <property type="match status" value="1"/>
</dbReference>
<sequence>MLLSKVLGVVVIARNGDRYNYYQDPHTYAGSNTESTALGVAESHQLGSVLRSTYLDSSSPSYVQGMRSDIVDNSEVHARVKAGVEGTVVFDSAIALLQGLFPPNPNNKIKLANETTIVAPLGGYQYVPVETVEPGNDRSLESWTNCPAFEKHTKEFYASQRFKDKAKEAQPFFTAVKDYVFGRPTTLENAWNIYDYVNTELIHNKTYAHRLPPTFIEQARHLADFHEDGVFSDKEITGVGNIAGRTLLHTILTSLERIAFNGDPLQFLLIQTTYQPFISFFHQTGIIDERPELKGIPNYASAIVIELRRGSPPDLRDFLRIKFKNGTTESFKDVHVFGHRSDIPLTEFIYRAENAAITSNKQWKEVCNGNSATSGFFTLPSGASANTQAAFTGAFTFVGLLALFAAAKLIKRSRGRAREARLRLPGDEVSEIVNYGSIPRERAELCSGDPTSPVTLGDGPFVAVSLYPEHPRWLL</sequence>
<dbReference type="InterPro" id="IPR050645">
    <property type="entry name" value="Histidine_acid_phosphatase"/>
</dbReference>
<comment type="caution">
    <text evidence="2">The sequence shown here is derived from an EMBL/GenBank/DDBJ whole genome shotgun (WGS) entry which is preliminary data.</text>
</comment>
<accession>A0A8H5LYX9</accession>
<dbReference type="PANTHER" id="PTHR11567:SF142">
    <property type="entry name" value="PHOSPHOGLYCERATE MUTASE-LIKE PROTEIN"/>
    <property type="match status" value="1"/>
</dbReference>
<dbReference type="GO" id="GO:0016791">
    <property type="term" value="F:phosphatase activity"/>
    <property type="evidence" value="ECO:0007669"/>
    <property type="project" value="TreeGrafter"/>
</dbReference>
<proteinExistence type="predicted"/>
<keyword evidence="3" id="KW-1185">Reference proteome</keyword>
<evidence type="ECO:0008006" key="4">
    <source>
        <dbReference type="Google" id="ProtNLM"/>
    </source>
</evidence>
<evidence type="ECO:0000313" key="2">
    <source>
        <dbReference type="EMBL" id="KAF5374693.1"/>
    </source>
</evidence>
<feature type="transmembrane region" description="Helical" evidence="1">
    <location>
        <begin position="389"/>
        <end position="410"/>
    </location>
</feature>
<dbReference type="Gene3D" id="3.40.50.1240">
    <property type="entry name" value="Phosphoglycerate mutase-like"/>
    <property type="match status" value="1"/>
</dbReference>
<evidence type="ECO:0000256" key="1">
    <source>
        <dbReference type="SAM" id="Phobius"/>
    </source>
</evidence>
<evidence type="ECO:0000313" key="3">
    <source>
        <dbReference type="Proteomes" id="UP000565441"/>
    </source>
</evidence>
<dbReference type="AlphaFoldDB" id="A0A8H5LYX9"/>
<organism evidence="2 3">
    <name type="scientific">Tricholomella constricta</name>
    <dbReference type="NCBI Taxonomy" id="117010"/>
    <lineage>
        <taxon>Eukaryota</taxon>
        <taxon>Fungi</taxon>
        <taxon>Dikarya</taxon>
        <taxon>Basidiomycota</taxon>
        <taxon>Agaricomycotina</taxon>
        <taxon>Agaricomycetes</taxon>
        <taxon>Agaricomycetidae</taxon>
        <taxon>Agaricales</taxon>
        <taxon>Tricholomatineae</taxon>
        <taxon>Lyophyllaceae</taxon>
        <taxon>Tricholomella</taxon>
    </lineage>
</organism>
<name>A0A8H5LYX9_9AGAR</name>
<dbReference type="EMBL" id="JAACJP010000035">
    <property type="protein sequence ID" value="KAF5374693.1"/>
    <property type="molecule type" value="Genomic_DNA"/>
</dbReference>